<evidence type="ECO:0000313" key="3">
    <source>
        <dbReference type="Proteomes" id="UP000001340"/>
    </source>
</evidence>
<keyword evidence="1" id="KW-0812">Transmembrane</keyword>
<proteinExistence type="predicted"/>
<keyword evidence="1" id="KW-0472">Membrane</keyword>
<organism evidence="2 3">
    <name type="scientific">Leptospira interrogans str. UI 12758</name>
    <dbReference type="NCBI Taxonomy" id="1049938"/>
    <lineage>
        <taxon>Bacteria</taxon>
        <taxon>Pseudomonadati</taxon>
        <taxon>Spirochaetota</taxon>
        <taxon>Spirochaetia</taxon>
        <taxon>Leptospirales</taxon>
        <taxon>Leptospiraceae</taxon>
        <taxon>Leptospira</taxon>
    </lineage>
</organism>
<evidence type="ECO:0000256" key="1">
    <source>
        <dbReference type="SAM" id="Phobius"/>
    </source>
</evidence>
<feature type="transmembrane region" description="Helical" evidence="1">
    <location>
        <begin position="29"/>
        <end position="48"/>
    </location>
</feature>
<reference evidence="2 3" key="1">
    <citation type="submission" date="2012-10" db="EMBL/GenBank/DDBJ databases">
        <authorList>
            <person name="Harkins D.M."/>
            <person name="Durkin A.S."/>
            <person name="Brinkac L.M."/>
            <person name="Haft D.H."/>
            <person name="Selengut J.D."/>
            <person name="Sanka R."/>
            <person name="DePew J."/>
            <person name="Purushe J."/>
            <person name="Chanthongthip A."/>
            <person name="Lattana O."/>
            <person name="Phetsouvanh R."/>
            <person name="Newton P.N."/>
            <person name="Vinetz J.M."/>
            <person name="Sutton G.G."/>
            <person name="Nierman W.C."/>
            <person name="Fouts D.E."/>
        </authorList>
    </citation>
    <scope>NUCLEOTIDE SEQUENCE [LARGE SCALE GENOMIC DNA]</scope>
    <source>
        <strain evidence="2 3">UI 12758</strain>
    </source>
</reference>
<evidence type="ECO:0000313" key="2">
    <source>
        <dbReference type="EMBL" id="EKR57275.1"/>
    </source>
</evidence>
<sequence length="50" mass="5851">MFRLGQFEKIEFGLKRKFKSLDQRGRRSILSSGAFLFCLGYDLVIFTTTK</sequence>
<name>A0A0E2DAX0_LEPIR</name>
<comment type="caution">
    <text evidence="2">The sequence shown here is derived from an EMBL/GenBank/DDBJ whole genome shotgun (WGS) entry which is preliminary data.</text>
</comment>
<dbReference type="EMBL" id="AHNR02000002">
    <property type="protein sequence ID" value="EKR57275.1"/>
    <property type="molecule type" value="Genomic_DNA"/>
</dbReference>
<keyword evidence="1" id="KW-1133">Transmembrane helix</keyword>
<protein>
    <submittedName>
        <fullName evidence="2">Uncharacterized protein</fullName>
    </submittedName>
</protein>
<accession>A0A0E2DAX0</accession>
<dbReference type="Proteomes" id="UP000001340">
    <property type="component" value="Unassembled WGS sequence"/>
</dbReference>
<dbReference type="AlphaFoldDB" id="A0A0E2DAX0"/>
<gene>
    <name evidence="2" type="ORF">LEP1GSC105_0660</name>
</gene>